<gene>
    <name evidence="1" type="ORF">HMPREF0372_03160</name>
</gene>
<sequence length="63" mass="6930">MLLLSAGRNTKSALNRCSGRYIASKSPAASSQHGQSHFTPWRSPLSSLFFRRGSIFFVRQTAG</sequence>
<name>G9YUE6_FLAPL</name>
<evidence type="ECO:0000313" key="1">
    <source>
        <dbReference type="EMBL" id="EHM42363.1"/>
    </source>
</evidence>
<protein>
    <submittedName>
        <fullName evidence="1">Uncharacterized protein</fullName>
    </submittedName>
</protein>
<evidence type="ECO:0000313" key="2">
    <source>
        <dbReference type="Proteomes" id="UP000004459"/>
    </source>
</evidence>
<dbReference type="EMBL" id="AGCK01000255">
    <property type="protein sequence ID" value="EHM42363.1"/>
    <property type="molecule type" value="Genomic_DNA"/>
</dbReference>
<comment type="caution">
    <text evidence="1">The sequence shown here is derived from an EMBL/GenBank/DDBJ whole genome shotgun (WGS) entry which is preliminary data.</text>
</comment>
<accession>G9YUE6</accession>
<proteinExistence type="predicted"/>
<dbReference type="Proteomes" id="UP000004459">
    <property type="component" value="Unassembled WGS sequence"/>
</dbReference>
<dbReference type="HOGENOM" id="CLU_2879276_0_0_9"/>
<organism evidence="1 2">
    <name type="scientific">Flavonifractor plautii ATCC 29863</name>
    <dbReference type="NCBI Taxonomy" id="411475"/>
    <lineage>
        <taxon>Bacteria</taxon>
        <taxon>Bacillati</taxon>
        <taxon>Bacillota</taxon>
        <taxon>Clostridia</taxon>
        <taxon>Eubacteriales</taxon>
        <taxon>Oscillospiraceae</taxon>
        <taxon>Flavonifractor</taxon>
    </lineage>
</organism>
<dbReference type="PATRIC" id="fig|411475.3.peg.2728"/>
<reference evidence="1 2" key="1">
    <citation type="submission" date="2011-08" db="EMBL/GenBank/DDBJ databases">
        <authorList>
            <person name="Weinstock G."/>
            <person name="Sodergren E."/>
            <person name="Clifton S."/>
            <person name="Fulton L."/>
            <person name="Fulton B."/>
            <person name="Courtney L."/>
            <person name="Fronick C."/>
            <person name="Harrison M."/>
            <person name="Strong C."/>
            <person name="Farmer C."/>
            <person name="Delahaunty K."/>
            <person name="Markovic C."/>
            <person name="Hall O."/>
            <person name="Minx P."/>
            <person name="Tomlinson C."/>
            <person name="Mitreva M."/>
            <person name="Hou S."/>
            <person name="Chen J."/>
            <person name="Wollam A."/>
            <person name="Pepin K.H."/>
            <person name="Johnson M."/>
            <person name="Bhonagiri V."/>
            <person name="Zhang X."/>
            <person name="Suruliraj S."/>
            <person name="Warren W."/>
            <person name="Chinwalla A."/>
            <person name="Mardis E.R."/>
            <person name="Wilson R.K."/>
        </authorList>
    </citation>
    <scope>NUCLEOTIDE SEQUENCE [LARGE SCALE GENOMIC DNA]</scope>
    <source>
        <strain evidence="1 2">ATCC 29863</strain>
    </source>
</reference>
<dbReference type="AlphaFoldDB" id="G9YUE6"/>